<dbReference type="GO" id="GO:0042742">
    <property type="term" value="P:defense response to bacterium"/>
    <property type="evidence" value="ECO:0007669"/>
    <property type="project" value="UniProtKB-ARBA"/>
</dbReference>
<dbReference type="PANTHER" id="PTHR23155">
    <property type="entry name" value="DISEASE RESISTANCE PROTEIN RP"/>
    <property type="match status" value="1"/>
</dbReference>
<proteinExistence type="predicted"/>
<sequence length="338" mass="37743">MVTTRIEIVAKACSSASVSGDYVYKINPLSLFINRAFGSKEQSCPSDLKNEMDSILKKCAGLPLAIVSIAGLLSSYRSSSSGSIRMWQRISNSMGFQMEMHPTLEGMKQIITLSYSHLPHHLKACMLYLSIFPEDYVIEKKRLLHRWIAEGFIIEKRSLTTLEVAESYFDELVSRSLIDPAMVHLDGVIEAMEAVKVHDMMLEVVVSKSLEENFVSFVGSQYGGGTPSYGTVRRLAVHGGDGPKHVVERMSTQHVRSLSTFGPQGNKAVLHHLAEFTLLKVLDLQDCKEVENHHISELEEHQSDKHSQPDQQAAAFANTRPIQHLHRSPDNGDQARKT</sequence>
<reference evidence="5 6" key="1">
    <citation type="submission" date="2019-11" db="EMBL/GenBank/DDBJ databases">
        <title>Whole genome sequence of Oryza granulata.</title>
        <authorList>
            <person name="Li W."/>
        </authorList>
    </citation>
    <scope>NUCLEOTIDE SEQUENCE [LARGE SCALE GENOMIC DNA]</scope>
    <source>
        <strain evidence="6">cv. Menghai</strain>
        <tissue evidence="5">Leaf</tissue>
    </source>
</reference>
<feature type="domain" description="Disease resistance protein winged helix" evidence="4">
    <location>
        <begin position="131"/>
        <end position="204"/>
    </location>
</feature>
<dbReference type="InterPro" id="IPR044974">
    <property type="entry name" value="Disease_R_plants"/>
</dbReference>
<organism evidence="5 6">
    <name type="scientific">Oryza meyeriana var. granulata</name>
    <dbReference type="NCBI Taxonomy" id="110450"/>
    <lineage>
        <taxon>Eukaryota</taxon>
        <taxon>Viridiplantae</taxon>
        <taxon>Streptophyta</taxon>
        <taxon>Embryophyta</taxon>
        <taxon>Tracheophyta</taxon>
        <taxon>Spermatophyta</taxon>
        <taxon>Magnoliopsida</taxon>
        <taxon>Liliopsida</taxon>
        <taxon>Poales</taxon>
        <taxon>Poaceae</taxon>
        <taxon>BOP clade</taxon>
        <taxon>Oryzoideae</taxon>
        <taxon>Oryzeae</taxon>
        <taxon>Oryzinae</taxon>
        <taxon>Oryza</taxon>
        <taxon>Oryza meyeriana</taxon>
    </lineage>
</organism>
<dbReference type="GO" id="GO:0043531">
    <property type="term" value="F:ADP binding"/>
    <property type="evidence" value="ECO:0007669"/>
    <property type="project" value="InterPro"/>
</dbReference>
<evidence type="ECO:0000256" key="2">
    <source>
        <dbReference type="ARBA" id="ARBA00022821"/>
    </source>
</evidence>
<feature type="compositionally biased region" description="Basic and acidic residues" evidence="3">
    <location>
        <begin position="327"/>
        <end position="338"/>
    </location>
</feature>
<evidence type="ECO:0000256" key="3">
    <source>
        <dbReference type="SAM" id="MobiDB-lite"/>
    </source>
</evidence>
<accession>A0A6G1BY84</accession>
<dbReference type="FunFam" id="1.10.10.10:FF:000322">
    <property type="entry name" value="Probable disease resistance protein At1g63360"/>
    <property type="match status" value="1"/>
</dbReference>
<keyword evidence="1" id="KW-0677">Repeat</keyword>
<dbReference type="InterPro" id="IPR042197">
    <property type="entry name" value="Apaf_helical"/>
</dbReference>
<keyword evidence="2" id="KW-0611">Plant defense</keyword>
<dbReference type="EMBL" id="SPHZ02000011">
    <property type="protein sequence ID" value="KAF0892910.1"/>
    <property type="molecule type" value="Genomic_DNA"/>
</dbReference>
<evidence type="ECO:0000313" key="6">
    <source>
        <dbReference type="Proteomes" id="UP000479710"/>
    </source>
</evidence>
<dbReference type="PANTHER" id="PTHR23155:SF1005">
    <property type="entry name" value="OS07G0197300 PROTEIN"/>
    <property type="match status" value="1"/>
</dbReference>
<evidence type="ECO:0000256" key="1">
    <source>
        <dbReference type="ARBA" id="ARBA00022737"/>
    </source>
</evidence>
<dbReference type="Pfam" id="PF23559">
    <property type="entry name" value="WHD_DRP"/>
    <property type="match status" value="1"/>
</dbReference>
<dbReference type="OrthoDB" id="692181at2759"/>
<gene>
    <name evidence="5" type="ORF">E2562_019566</name>
</gene>
<dbReference type="Gene3D" id="1.10.8.430">
    <property type="entry name" value="Helical domain of apoptotic protease-activating factors"/>
    <property type="match status" value="1"/>
</dbReference>
<evidence type="ECO:0000259" key="4">
    <source>
        <dbReference type="Pfam" id="PF23559"/>
    </source>
</evidence>
<name>A0A6G1BY84_9ORYZ</name>
<evidence type="ECO:0000313" key="5">
    <source>
        <dbReference type="EMBL" id="KAF0892910.1"/>
    </source>
</evidence>
<dbReference type="InterPro" id="IPR058922">
    <property type="entry name" value="WHD_DRP"/>
</dbReference>
<comment type="caution">
    <text evidence="5">The sequence shown here is derived from an EMBL/GenBank/DDBJ whole genome shotgun (WGS) entry which is preliminary data.</text>
</comment>
<dbReference type="InterPro" id="IPR036388">
    <property type="entry name" value="WH-like_DNA-bd_sf"/>
</dbReference>
<dbReference type="Proteomes" id="UP000479710">
    <property type="component" value="Unassembled WGS sequence"/>
</dbReference>
<dbReference type="InterPro" id="IPR027417">
    <property type="entry name" value="P-loop_NTPase"/>
</dbReference>
<protein>
    <recommendedName>
        <fullName evidence="4">Disease resistance protein winged helix domain-containing protein</fullName>
    </recommendedName>
</protein>
<dbReference type="GO" id="GO:0002758">
    <property type="term" value="P:innate immune response-activating signaling pathway"/>
    <property type="evidence" value="ECO:0007669"/>
    <property type="project" value="UniProtKB-ARBA"/>
</dbReference>
<feature type="compositionally biased region" description="Basic and acidic residues" evidence="3">
    <location>
        <begin position="298"/>
        <end position="308"/>
    </location>
</feature>
<feature type="region of interest" description="Disordered" evidence="3">
    <location>
        <begin position="298"/>
        <end position="338"/>
    </location>
</feature>
<dbReference type="AlphaFoldDB" id="A0A6G1BY84"/>
<dbReference type="SUPFAM" id="SSF52540">
    <property type="entry name" value="P-loop containing nucleoside triphosphate hydrolases"/>
    <property type="match status" value="1"/>
</dbReference>
<dbReference type="GO" id="GO:0009626">
    <property type="term" value="P:plant-type hypersensitive response"/>
    <property type="evidence" value="ECO:0007669"/>
    <property type="project" value="UniProtKB-ARBA"/>
</dbReference>
<dbReference type="Gene3D" id="1.10.10.10">
    <property type="entry name" value="Winged helix-like DNA-binding domain superfamily/Winged helix DNA-binding domain"/>
    <property type="match status" value="1"/>
</dbReference>
<keyword evidence="6" id="KW-1185">Reference proteome</keyword>